<evidence type="ECO:0000259" key="1">
    <source>
        <dbReference type="PROSITE" id="PS50943"/>
    </source>
</evidence>
<gene>
    <name evidence="2" type="ORF">Lspi_2672</name>
</gene>
<evidence type="ECO:0000313" key="2">
    <source>
        <dbReference type="EMBL" id="KTD61430.1"/>
    </source>
</evidence>
<dbReference type="OrthoDB" id="5891007at2"/>
<dbReference type="Gene3D" id="1.10.260.40">
    <property type="entry name" value="lambda repressor-like DNA-binding domains"/>
    <property type="match status" value="1"/>
</dbReference>
<keyword evidence="2" id="KW-0238">DNA-binding</keyword>
<sequence>MLIIRSPTELAILIKNQRKKLGLSQAEVGDLVNLKQKTISAIENSPESVKLGTLFRILSAIDLEINIAPKNESDETTSRWNDEW</sequence>
<dbReference type="GO" id="GO:0003677">
    <property type="term" value="F:DNA binding"/>
    <property type="evidence" value="ECO:0007669"/>
    <property type="project" value="UniProtKB-KW"/>
</dbReference>
<dbReference type="Proteomes" id="UP000054877">
    <property type="component" value="Unassembled WGS sequence"/>
</dbReference>
<dbReference type="Pfam" id="PF01381">
    <property type="entry name" value="HTH_3"/>
    <property type="match status" value="1"/>
</dbReference>
<proteinExistence type="predicted"/>
<dbReference type="SUPFAM" id="SSF47413">
    <property type="entry name" value="lambda repressor-like DNA-binding domains"/>
    <property type="match status" value="1"/>
</dbReference>
<dbReference type="InterPro" id="IPR010982">
    <property type="entry name" value="Lambda_DNA-bd_dom_sf"/>
</dbReference>
<dbReference type="CDD" id="cd00093">
    <property type="entry name" value="HTH_XRE"/>
    <property type="match status" value="1"/>
</dbReference>
<dbReference type="EMBL" id="LNYX01000032">
    <property type="protein sequence ID" value="KTD61430.1"/>
    <property type="molecule type" value="Genomic_DNA"/>
</dbReference>
<evidence type="ECO:0000313" key="3">
    <source>
        <dbReference type="Proteomes" id="UP000054877"/>
    </source>
</evidence>
<dbReference type="InterPro" id="IPR001387">
    <property type="entry name" value="Cro/C1-type_HTH"/>
</dbReference>
<dbReference type="PATRIC" id="fig|452.5.peg.2956"/>
<name>A0A0W0YY34_LEGSP</name>
<dbReference type="RefSeq" id="WP_058484588.1">
    <property type="nucleotide sequence ID" value="NZ_CAAAII010000007.1"/>
</dbReference>
<accession>A0A0W0YY34</accession>
<dbReference type="SMART" id="SM00530">
    <property type="entry name" value="HTH_XRE"/>
    <property type="match status" value="1"/>
</dbReference>
<protein>
    <submittedName>
        <fullName evidence="2">Putative DNA-binding transcriptional regulator</fullName>
    </submittedName>
</protein>
<feature type="domain" description="HTH cro/C1-type" evidence="1">
    <location>
        <begin position="14"/>
        <end position="68"/>
    </location>
</feature>
<keyword evidence="3" id="KW-1185">Reference proteome</keyword>
<organism evidence="2 3">
    <name type="scientific">Legionella spiritensis</name>
    <dbReference type="NCBI Taxonomy" id="452"/>
    <lineage>
        <taxon>Bacteria</taxon>
        <taxon>Pseudomonadati</taxon>
        <taxon>Pseudomonadota</taxon>
        <taxon>Gammaproteobacteria</taxon>
        <taxon>Legionellales</taxon>
        <taxon>Legionellaceae</taxon>
        <taxon>Legionella</taxon>
    </lineage>
</organism>
<reference evidence="2 3" key="1">
    <citation type="submission" date="2015-11" db="EMBL/GenBank/DDBJ databases">
        <title>Genomic analysis of 38 Legionella species identifies large and diverse effector repertoires.</title>
        <authorList>
            <person name="Burstein D."/>
            <person name="Amaro F."/>
            <person name="Zusman T."/>
            <person name="Lifshitz Z."/>
            <person name="Cohen O."/>
            <person name="Gilbert J.A."/>
            <person name="Pupko T."/>
            <person name="Shuman H.A."/>
            <person name="Segal G."/>
        </authorList>
    </citation>
    <scope>NUCLEOTIDE SEQUENCE [LARGE SCALE GENOMIC DNA]</scope>
    <source>
        <strain evidence="2 3">Mt.St.Helens-9</strain>
    </source>
</reference>
<dbReference type="AlphaFoldDB" id="A0A0W0YY34"/>
<dbReference type="PROSITE" id="PS50943">
    <property type="entry name" value="HTH_CROC1"/>
    <property type="match status" value="1"/>
</dbReference>
<dbReference type="STRING" id="452.Lspi_2672"/>
<comment type="caution">
    <text evidence="2">The sequence shown here is derived from an EMBL/GenBank/DDBJ whole genome shotgun (WGS) entry which is preliminary data.</text>
</comment>